<protein>
    <recommendedName>
        <fullName evidence="2">ribonuclease H</fullName>
        <ecNumber evidence="2">3.1.26.4</ecNumber>
    </recommendedName>
</protein>
<dbReference type="CDD" id="cd01650">
    <property type="entry name" value="RT_nLTR_like"/>
    <property type="match status" value="1"/>
</dbReference>
<comment type="similarity">
    <text evidence="1">Belongs to the beta type-B retroviral polymerase family. HERV class-II K(HML-2) pol subfamily.</text>
</comment>
<gene>
    <name evidence="4" type="ORF">QTP70_001483</name>
</gene>
<dbReference type="PROSITE" id="PS50878">
    <property type="entry name" value="RT_POL"/>
    <property type="match status" value="1"/>
</dbReference>
<comment type="caution">
    <text evidence="4">The sequence shown here is derived from an EMBL/GenBank/DDBJ whole genome shotgun (WGS) entry which is preliminary data.</text>
</comment>
<evidence type="ECO:0000259" key="3">
    <source>
        <dbReference type="PROSITE" id="PS50878"/>
    </source>
</evidence>
<dbReference type="InterPro" id="IPR000477">
    <property type="entry name" value="RT_dom"/>
</dbReference>
<keyword evidence="5" id="KW-1185">Reference proteome</keyword>
<dbReference type="Pfam" id="PF00078">
    <property type="entry name" value="RVT_1"/>
    <property type="match status" value="1"/>
</dbReference>
<dbReference type="InterPro" id="IPR043128">
    <property type="entry name" value="Rev_trsase/Diguanyl_cyclase"/>
</dbReference>
<dbReference type="Proteomes" id="UP001274896">
    <property type="component" value="Unassembled WGS sequence"/>
</dbReference>
<dbReference type="AlphaFoldDB" id="A0AAE0QDK5"/>
<feature type="domain" description="Reverse transcriptase" evidence="3">
    <location>
        <begin position="434"/>
        <end position="693"/>
    </location>
</feature>
<reference evidence="4" key="1">
    <citation type="submission" date="2023-06" db="EMBL/GenBank/DDBJ databases">
        <title>Male Hemibagrus guttatus genome.</title>
        <authorList>
            <person name="Bian C."/>
        </authorList>
    </citation>
    <scope>NUCLEOTIDE SEQUENCE</scope>
    <source>
        <strain evidence="4">Male_cb2023</strain>
        <tissue evidence="4">Muscle</tissue>
    </source>
</reference>
<dbReference type="InterPro" id="IPR043502">
    <property type="entry name" value="DNA/RNA_pol_sf"/>
</dbReference>
<dbReference type="GO" id="GO:0004523">
    <property type="term" value="F:RNA-DNA hybrid ribonuclease activity"/>
    <property type="evidence" value="ECO:0007669"/>
    <property type="project" value="UniProtKB-EC"/>
</dbReference>
<dbReference type="EC" id="3.1.26.4" evidence="2"/>
<name>A0AAE0QDK5_9TELE</name>
<evidence type="ECO:0000313" key="4">
    <source>
        <dbReference type="EMBL" id="KAK3518496.1"/>
    </source>
</evidence>
<dbReference type="InterPro" id="IPR012337">
    <property type="entry name" value="RNaseH-like_sf"/>
</dbReference>
<organism evidence="4 5">
    <name type="scientific">Hemibagrus guttatus</name>
    <dbReference type="NCBI Taxonomy" id="175788"/>
    <lineage>
        <taxon>Eukaryota</taxon>
        <taxon>Metazoa</taxon>
        <taxon>Chordata</taxon>
        <taxon>Craniata</taxon>
        <taxon>Vertebrata</taxon>
        <taxon>Euteleostomi</taxon>
        <taxon>Actinopterygii</taxon>
        <taxon>Neopterygii</taxon>
        <taxon>Teleostei</taxon>
        <taxon>Ostariophysi</taxon>
        <taxon>Siluriformes</taxon>
        <taxon>Bagridae</taxon>
        <taxon>Hemibagrus</taxon>
    </lineage>
</organism>
<proteinExistence type="inferred from homology"/>
<dbReference type="EMBL" id="JAUCMX010000017">
    <property type="protein sequence ID" value="KAK3518496.1"/>
    <property type="molecule type" value="Genomic_DNA"/>
</dbReference>
<evidence type="ECO:0000313" key="5">
    <source>
        <dbReference type="Proteomes" id="UP001274896"/>
    </source>
</evidence>
<accession>A0AAE0QDK5</accession>
<sequence>MEILGGEKYVSCSVVLPALCHLSLKMAVSEDDPAYVVRFKDAYKEDMRKSKENPNIAWPKIATALDYRFKTLKCIPKAERAEVWETLGKMLKEKELAPHYSDAGSDPQKKKIGLLLMGSDTESDDETSLESISLARYRAEPSISLEQCPLHWWSAHSRSHDKLATIARKYLATLASTVPSQQPEILAPEKPGSVLMLKKEECCEEFREKLRQALGGQVVLPDDWETTEEVIRVTGGKVLVVSSGRRKEVKETWWWNEEVQDSVQRKRLAKKKWDMGRTEENRQEYKESQCRVKREVSKAKQKAYDELYTRLDTREGEKDLYRLARQRDRDGKDVQQVRLIKDRDGRVLTSEESVQRRWKEYFEELMNEENEREKRVEGVNSVEQKVDKIRKDEVRKALKKMKSGKAVGPDNIQVEVWKCLGEAAVEFLTSLFNRVLESEKMPEEWRRSVLVPIFKNKCDVQSCSNYRGIKLMSHTMKLWERVVEAKLRKVVEICEQQYGFMLRKSTTDAIFALRILMEKYRDGQRELHCVFVDLEKAYDRVPREELWYCMRKSGVAEKYVRVMQDMYERSRTVVRCAVGHTEEFKVEVGLHQGSALSPFLFVMVMDQLSEEVRQESPWTMMFADDIVICSESREQVEENLERWRFALERRGMKVSRSKTEYMCVNERERSGTVRLQGEEVKNVQEFKYLGSTVQSNGECGKETQLWLLLGWNENLHPHRPFVDKIGHPWFRDSVTEEETGVRGSRAEDVEVLFGSDRVGQD</sequence>
<dbReference type="PANTHER" id="PTHR19446">
    <property type="entry name" value="REVERSE TRANSCRIPTASES"/>
    <property type="match status" value="1"/>
</dbReference>
<dbReference type="SUPFAM" id="SSF56672">
    <property type="entry name" value="DNA/RNA polymerases"/>
    <property type="match status" value="1"/>
</dbReference>
<evidence type="ECO:0000256" key="1">
    <source>
        <dbReference type="ARBA" id="ARBA00010879"/>
    </source>
</evidence>
<dbReference type="SUPFAM" id="SSF53098">
    <property type="entry name" value="Ribonuclease H-like"/>
    <property type="match status" value="1"/>
</dbReference>
<evidence type="ECO:0000256" key="2">
    <source>
        <dbReference type="ARBA" id="ARBA00012180"/>
    </source>
</evidence>
<dbReference type="Gene3D" id="3.30.70.270">
    <property type="match status" value="1"/>
</dbReference>